<comment type="caution">
    <text evidence="2">The sequence shown here is derived from an EMBL/GenBank/DDBJ whole genome shotgun (WGS) entry which is preliminary data.</text>
</comment>
<evidence type="ECO:0000313" key="3">
    <source>
        <dbReference type="Proteomes" id="UP001244563"/>
    </source>
</evidence>
<dbReference type="Pfam" id="PF03780">
    <property type="entry name" value="Asp23"/>
    <property type="match status" value="1"/>
</dbReference>
<evidence type="ECO:0000256" key="1">
    <source>
        <dbReference type="ARBA" id="ARBA00005721"/>
    </source>
</evidence>
<dbReference type="RefSeq" id="WP_039243353.1">
    <property type="nucleotide sequence ID" value="NZ_BDDW01000018.1"/>
</dbReference>
<accession>A0ABT9TRF3</accession>
<reference evidence="2 3" key="1">
    <citation type="submission" date="2023-07" db="EMBL/GenBank/DDBJ databases">
        <title>Sorghum-associated microbial communities from plants grown in Nebraska, USA.</title>
        <authorList>
            <person name="Schachtman D."/>
        </authorList>
    </citation>
    <scope>NUCLEOTIDE SEQUENCE [LARGE SCALE GENOMIC DNA]</scope>
    <source>
        <strain evidence="2 3">CC523</strain>
    </source>
</reference>
<keyword evidence="3" id="KW-1185">Reference proteome</keyword>
<dbReference type="EMBL" id="JAUSSW010000009">
    <property type="protein sequence ID" value="MDQ0103423.1"/>
    <property type="molecule type" value="Genomic_DNA"/>
</dbReference>
<dbReference type="Proteomes" id="UP001244563">
    <property type="component" value="Unassembled WGS sequence"/>
</dbReference>
<evidence type="ECO:0000313" key="2">
    <source>
        <dbReference type="EMBL" id="MDQ0103423.1"/>
    </source>
</evidence>
<name>A0ABT9TRF3_PAENI</name>
<dbReference type="InterPro" id="IPR005531">
    <property type="entry name" value="Asp23"/>
</dbReference>
<gene>
    <name evidence="2" type="ORF">J2T10_003088</name>
</gene>
<organism evidence="2 3">
    <name type="scientific">Paenarthrobacter nicotinovorans</name>
    <name type="common">Arthrobacter nicotinovorans</name>
    <dbReference type="NCBI Taxonomy" id="29320"/>
    <lineage>
        <taxon>Bacteria</taxon>
        <taxon>Bacillati</taxon>
        <taxon>Actinomycetota</taxon>
        <taxon>Actinomycetes</taxon>
        <taxon>Micrococcales</taxon>
        <taxon>Micrococcaceae</taxon>
        <taxon>Paenarthrobacter</taxon>
    </lineage>
</organism>
<proteinExistence type="inferred from homology"/>
<sequence length="201" mass="21283">MKTPGDALECGHSLAELSAYLDTGEIADPAHLDSCPECQAGLASLRRLSELGNELLTADVADAGSGSDDWMQTILDNLRLELRPGRSIPLRAADPQDTLWETEGSVSALIRSVADSFPGTAAGKCRLLGDITVPGAGITVEVEIAVVYGHAMEERAAALRNELAKVLEVQTELNIQAINITVTDVLELPAPAMTPNKEDQP</sequence>
<comment type="similarity">
    <text evidence="1">Belongs to the asp23 family.</text>
</comment>
<protein>
    <submittedName>
        <fullName evidence="2">Alkaline shock family protein YloU</fullName>
    </submittedName>
</protein>